<keyword evidence="2" id="KW-1185">Reference proteome</keyword>
<evidence type="ECO:0000313" key="2">
    <source>
        <dbReference type="Proteomes" id="UP000031014"/>
    </source>
</evidence>
<sequence>MSPLYRWEDFVGTFSFFIANWTIKRIFTIKIKEELPLKAVPQLVL</sequence>
<reference evidence="1 2" key="1">
    <citation type="submission" date="2013-06" db="EMBL/GenBank/DDBJ databases">
        <title>Whole genome shotgun sequence of Bacillus selenatarsenatis SF-1.</title>
        <authorList>
            <person name="Kuroda M."/>
            <person name="Sei K."/>
            <person name="Yamashita M."/>
            <person name="Ike M."/>
        </authorList>
    </citation>
    <scope>NUCLEOTIDE SEQUENCE [LARGE SCALE GENOMIC DNA]</scope>
    <source>
        <strain evidence="1 2">SF-1</strain>
    </source>
</reference>
<name>A0A0A8WZX2_MESS1</name>
<comment type="caution">
    <text evidence="1">The sequence shown here is derived from an EMBL/GenBank/DDBJ whole genome shotgun (WGS) entry which is preliminary data.</text>
</comment>
<accession>A0A0A8WZX2</accession>
<dbReference type="STRING" id="1321606.SAMD00020551_0659"/>
<proteinExistence type="predicted"/>
<protein>
    <submittedName>
        <fullName evidence="1">Uncharacterized protein</fullName>
    </submittedName>
</protein>
<dbReference type="Proteomes" id="UP000031014">
    <property type="component" value="Unassembled WGS sequence"/>
</dbReference>
<dbReference type="EMBL" id="BASE01000013">
    <property type="protein sequence ID" value="GAM12524.1"/>
    <property type="molecule type" value="Genomic_DNA"/>
</dbReference>
<evidence type="ECO:0000313" key="1">
    <source>
        <dbReference type="EMBL" id="GAM12524.1"/>
    </source>
</evidence>
<organism evidence="1 2">
    <name type="scientific">Mesobacillus selenatarsenatis (strain DSM 18680 / JCM 14380 / FERM P-15431 / SF-1)</name>
    <dbReference type="NCBI Taxonomy" id="1321606"/>
    <lineage>
        <taxon>Bacteria</taxon>
        <taxon>Bacillati</taxon>
        <taxon>Bacillota</taxon>
        <taxon>Bacilli</taxon>
        <taxon>Bacillales</taxon>
        <taxon>Bacillaceae</taxon>
        <taxon>Mesobacillus</taxon>
    </lineage>
</organism>
<gene>
    <name evidence="1" type="ORF">SAMD00020551_0659</name>
</gene>
<dbReference type="AlphaFoldDB" id="A0A0A8WZX2"/>